<evidence type="ECO:0000313" key="2">
    <source>
        <dbReference type="EMBL" id="MBW0518763.1"/>
    </source>
</evidence>
<proteinExistence type="predicted"/>
<dbReference type="EMBL" id="AVOT02026860">
    <property type="protein sequence ID" value="MBW0518763.1"/>
    <property type="molecule type" value="Genomic_DNA"/>
</dbReference>
<reference evidence="2" key="1">
    <citation type="submission" date="2021-03" db="EMBL/GenBank/DDBJ databases">
        <title>Draft genome sequence of rust myrtle Austropuccinia psidii MF-1, a brazilian biotype.</title>
        <authorList>
            <person name="Quecine M.C."/>
            <person name="Pachon D.M.R."/>
            <person name="Bonatelli M.L."/>
            <person name="Correr F.H."/>
            <person name="Franceschini L.M."/>
            <person name="Leite T.F."/>
            <person name="Margarido G.R.A."/>
            <person name="Almeida C.A."/>
            <person name="Ferrarezi J.A."/>
            <person name="Labate C.A."/>
        </authorList>
    </citation>
    <scope>NUCLEOTIDE SEQUENCE</scope>
    <source>
        <strain evidence="2">MF-1</strain>
    </source>
</reference>
<evidence type="ECO:0000256" key="1">
    <source>
        <dbReference type="SAM" id="MobiDB-lite"/>
    </source>
</evidence>
<organism evidence="2 3">
    <name type="scientific">Austropuccinia psidii MF-1</name>
    <dbReference type="NCBI Taxonomy" id="1389203"/>
    <lineage>
        <taxon>Eukaryota</taxon>
        <taxon>Fungi</taxon>
        <taxon>Dikarya</taxon>
        <taxon>Basidiomycota</taxon>
        <taxon>Pucciniomycotina</taxon>
        <taxon>Pucciniomycetes</taxon>
        <taxon>Pucciniales</taxon>
        <taxon>Sphaerophragmiaceae</taxon>
        <taxon>Austropuccinia</taxon>
    </lineage>
</organism>
<keyword evidence="3" id="KW-1185">Reference proteome</keyword>
<gene>
    <name evidence="2" type="ORF">O181_058478</name>
</gene>
<dbReference type="AlphaFoldDB" id="A0A9Q3ED51"/>
<feature type="region of interest" description="Disordered" evidence="1">
    <location>
        <begin position="151"/>
        <end position="175"/>
    </location>
</feature>
<protein>
    <submittedName>
        <fullName evidence="2">Uncharacterized protein</fullName>
    </submittedName>
</protein>
<name>A0A9Q3ED51_9BASI</name>
<comment type="caution">
    <text evidence="2">The sequence shown here is derived from an EMBL/GenBank/DDBJ whole genome shotgun (WGS) entry which is preliminary data.</text>
</comment>
<accession>A0A9Q3ED51</accession>
<sequence>MMVLQDILIRDVARWTNVGGPIPVGGKPIYSSSEVPISRIKTEGVVKWIRQIANSSPDPDAVGSDEFDGEEAEVVNNPVGHQFSASPSHPLAKRFQSHLIPSTPRNCQATIATIPTSLPPASPNSSNTRLSMIPSVRSSPIQQSRTLAIVTSQQLQPEASSSRRREEPSSLLFPASQVFQQRDCWPIQVTREDPNTKSEN</sequence>
<evidence type="ECO:0000313" key="3">
    <source>
        <dbReference type="Proteomes" id="UP000765509"/>
    </source>
</evidence>
<dbReference type="Proteomes" id="UP000765509">
    <property type="component" value="Unassembled WGS sequence"/>
</dbReference>